<dbReference type="EMBL" id="SLVV01000012">
    <property type="protein sequence ID" value="TCN21325.1"/>
    <property type="molecule type" value="Genomic_DNA"/>
</dbReference>
<evidence type="ECO:0000313" key="16">
    <source>
        <dbReference type="EMBL" id="TCN21325.1"/>
    </source>
</evidence>
<dbReference type="GO" id="GO:0005524">
    <property type="term" value="F:ATP binding"/>
    <property type="evidence" value="ECO:0007669"/>
    <property type="project" value="UniProtKB-UniRule"/>
</dbReference>
<dbReference type="Proteomes" id="UP000295689">
    <property type="component" value="Unassembled WGS sequence"/>
</dbReference>
<gene>
    <name evidence="13" type="primary">thrB</name>
    <name evidence="16" type="ORF">EV146_1126</name>
</gene>
<dbReference type="InterPro" id="IPR013750">
    <property type="entry name" value="GHMP_kinase_C_dom"/>
</dbReference>
<dbReference type="InterPro" id="IPR036554">
    <property type="entry name" value="GHMP_kinase_C_sf"/>
</dbReference>
<dbReference type="InterPro" id="IPR006203">
    <property type="entry name" value="GHMP_knse_ATP-bd_CS"/>
</dbReference>
<organism evidence="16 17">
    <name type="scientific">Mesobacillus foraminis</name>
    <dbReference type="NCBI Taxonomy" id="279826"/>
    <lineage>
        <taxon>Bacteria</taxon>
        <taxon>Bacillati</taxon>
        <taxon>Bacillota</taxon>
        <taxon>Bacilli</taxon>
        <taxon>Bacillales</taxon>
        <taxon>Bacillaceae</taxon>
        <taxon>Mesobacillus</taxon>
    </lineage>
</organism>
<dbReference type="HAMAP" id="MF_00384">
    <property type="entry name" value="Homoser_kinase"/>
    <property type="match status" value="1"/>
</dbReference>
<dbReference type="GO" id="GO:0009088">
    <property type="term" value="P:threonine biosynthetic process"/>
    <property type="evidence" value="ECO:0007669"/>
    <property type="project" value="UniProtKB-UniRule"/>
</dbReference>
<dbReference type="SUPFAM" id="SSF55060">
    <property type="entry name" value="GHMP Kinase, C-terminal domain"/>
    <property type="match status" value="1"/>
</dbReference>
<dbReference type="AlphaFoldDB" id="A0A4R2B587"/>
<dbReference type="RefSeq" id="WP_132010380.1">
    <property type="nucleotide sequence ID" value="NZ_JABUHM010000014.1"/>
</dbReference>
<dbReference type="UniPathway" id="UPA00050">
    <property type="reaction ID" value="UER00064"/>
</dbReference>
<accession>A0A4R2B587</accession>
<dbReference type="SUPFAM" id="SSF54211">
    <property type="entry name" value="Ribosomal protein S5 domain 2-like"/>
    <property type="match status" value="1"/>
</dbReference>
<dbReference type="Pfam" id="PF08544">
    <property type="entry name" value="GHMP_kinases_C"/>
    <property type="match status" value="1"/>
</dbReference>
<dbReference type="InterPro" id="IPR000870">
    <property type="entry name" value="Homoserine_kinase"/>
</dbReference>
<evidence type="ECO:0000256" key="10">
    <source>
        <dbReference type="ARBA" id="ARBA00022840"/>
    </source>
</evidence>
<evidence type="ECO:0000256" key="1">
    <source>
        <dbReference type="ARBA" id="ARBA00005015"/>
    </source>
</evidence>
<dbReference type="Pfam" id="PF00288">
    <property type="entry name" value="GHMP_kinases_N"/>
    <property type="match status" value="1"/>
</dbReference>
<evidence type="ECO:0000256" key="6">
    <source>
        <dbReference type="ARBA" id="ARBA00022679"/>
    </source>
</evidence>
<evidence type="ECO:0000256" key="2">
    <source>
        <dbReference type="ARBA" id="ARBA00007370"/>
    </source>
</evidence>
<sequence>MSRGGVFTASVPASSANLGPGFDSIGLAVNLYLTVEAISSAQWEIIALTPELEKFPVNEQNYIAQIAIKTARLYGKEMPPLKMAVSSEIPLARGLGSSASAIIAGIELASHFCGLNLTKQEKLEISAEIEGHPDNVGASIYGGLVVGSQLETGVDVTVFSEMDMDVVAVIPEDELLTESSREVLPSTLDYSKAVEASAVSNQLLASLLTGQWKLAGKMMDSDVFHQPYRRSLVPWWGKIEQLAREAGAFGTALSGAGPSILCLAEPGKGQALAASLEQSLDAMQVIQLKIDRCGSKVNITEEASKDCLA</sequence>
<dbReference type="NCBIfam" id="TIGR00191">
    <property type="entry name" value="thrB"/>
    <property type="match status" value="1"/>
</dbReference>
<comment type="pathway">
    <text evidence="1 13">Amino-acid biosynthesis; L-threonine biosynthesis; L-threonine from L-aspartate: step 4/5.</text>
</comment>
<dbReference type="PROSITE" id="PS00627">
    <property type="entry name" value="GHMP_KINASES_ATP"/>
    <property type="match status" value="1"/>
</dbReference>
<protein>
    <recommendedName>
        <fullName evidence="4 13">Homoserine kinase</fullName>
        <shortName evidence="13">HK</shortName>
        <shortName evidence="13">HSK</shortName>
        <ecNumber evidence="3 13">2.7.1.39</ecNumber>
    </recommendedName>
</protein>
<evidence type="ECO:0000256" key="13">
    <source>
        <dbReference type="HAMAP-Rule" id="MF_00384"/>
    </source>
</evidence>
<evidence type="ECO:0000256" key="4">
    <source>
        <dbReference type="ARBA" id="ARBA00017858"/>
    </source>
</evidence>
<reference evidence="16 17" key="1">
    <citation type="journal article" date="2015" name="Stand. Genomic Sci.">
        <title>Genomic Encyclopedia of Bacterial and Archaeal Type Strains, Phase III: the genomes of soil and plant-associated and newly described type strains.</title>
        <authorList>
            <person name="Whitman W.B."/>
            <person name="Woyke T."/>
            <person name="Klenk H.P."/>
            <person name="Zhou Y."/>
            <person name="Lilburn T.G."/>
            <person name="Beck B.J."/>
            <person name="De Vos P."/>
            <person name="Vandamme P."/>
            <person name="Eisen J.A."/>
            <person name="Garrity G."/>
            <person name="Hugenholtz P."/>
            <person name="Kyrpides N.C."/>
        </authorList>
    </citation>
    <scope>NUCLEOTIDE SEQUENCE [LARGE SCALE GENOMIC DNA]</scope>
    <source>
        <strain evidence="16 17">CV53</strain>
    </source>
</reference>
<comment type="function">
    <text evidence="12 13">Catalyzes the ATP-dependent phosphorylation of L-homoserine to L-homoserine phosphate.</text>
</comment>
<dbReference type="PANTHER" id="PTHR20861">
    <property type="entry name" value="HOMOSERINE/4-DIPHOSPHOCYTIDYL-2-C-METHYL-D-ERYTHRITOL KINASE"/>
    <property type="match status" value="1"/>
</dbReference>
<dbReference type="PANTHER" id="PTHR20861:SF1">
    <property type="entry name" value="HOMOSERINE KINASE"/>
    <property type="match status" value="1"/>
</dbReference>
<evidence type="ECO:0000256" key="7">
    <source>
        <dbReference type="ARBA" id="ARBA00022697"/>
    </source>
</evidence>
<evidence type="ECO:0000256" key="3">
    <source>
        <dbReference type="ARBA" id="ARBA00012078"/>
    </source>
</evidence>
<evidence type="ECO:0000313" key="17">
    <source>
        <dbReference type="Proteomes" id="UP000295689"/>
    </source>
</evidence>
<feature type="domain" description="GHMP kinase C-terminal" evidence="15">
    <location>
        <begin position="204"/>
        <end position="278"/>
    </location>
</feature>
<dbReference type="PRINTS" id="PR00958">
    <property type="entry name" value="HOMSERKINASE"/>
</dbReference>
<dbReference type="GO" id="GO:0004413">
    <property type="term" value="F:homoserine kinase activity"/>
    <property type="evidence" value="ECO:0007669"/>
    <property type="project" value="UniProtKB-UniRule"/>
</dbReference>
<dbReference type="InterPro" id="IPR014721">
    <property type="entry name" value="Ribsml_uS5_D2-typ_fold_subgr"/>
</dbReference>
<keyword evidence="8 13" id="KW-0547">Nucleotide-binding</keyword>
<proteinExistence type="inferred from homology"/>
<feature type="domain" description="GHMP kinase N-terminal" evidence="14">
    <location>
        <begin position="61"/>
        <end position="143"/>
    </location>
</feature>
<evidence type="ECO:0000259" key="14">
    <source>
        <dbReference type="Pfam" id="PF00288"/>
    </source>
</evidence>
<keyword evidence="13" id="KW-0963">Cytoplasm</keyword>
<comment type="similarity">
    <text evidence="2 13">Belongs to the GHMP kinase family. Homoserine kinase subfamily.</text>
</comment>
<evidence type="ECO:0000259" key="15">
    <source>
        <dbReference type="Pfam" id="PF08544"/>
    </source>
</evidence>
<keyword evidence="17" id="KW-1185">Reference proteome</keyword>
<dbReference type="Gene3D" id="3.30.230.10">
    <property type="match status" value="1"/>
</dbReference>
<comment type="subcellular location">
    <subcellularLocation>
        <location evidence="13">Cytoplasm</location>
    </subcellularLocation>
</comment>
<evidence type="ECO:0000256" key="12">
    <source>
        <dbReference type="ARBA" id="ARBA00049954"/>
    </source>
</evidence>
<dbReference type="EC" id="2.7.1.39" evidence="3 13"/>
<dbReference type="GO" id="GO:0005737">
    <property type="term" value="C:cytoplasm"/>
    <property type="evidence" value="ECO:0007669"/>
    <property type="project" value="UniProtKB-SubCell"/>
</dbReference>
<evidence type="ECO:0000256" key="8">
    <source>
        <dbReference type="ARBA" id="ARBA00022741"/>
    </source>
</evidence>
<evidence type="ECO:0000256" key="9">
    <source>
        <dbReference type="ARBA" id="ARBA00022777"/>
    </source>
</evidence>
<dbReference type="InterPro" id="IPR020568">
    <property type="entry name" value="Ribosomal_Su5_D2-typ_SF"/>
</dbReference>
<evidence type="ECO:0000256" key="11">
    <source>
        <dbReference type="ARBA" id="ARBA00049375"/>
    </source>
</evidence>
<comment type="catalytic activity">
    <reaction evidence="11 13">
        <text>L-homoserine + ATP = O-phospho-L-homoserine + ADP + H(+)</text>
        <dbReference type="Rhea" id="RHEA:13985"/>
        <dbReference type="ChEBI" id="CHEBI:15378"/>
        <dbReference type="ChEBI" id="CHEBI:30616"/>
        <dbReference type="ChEBI" id="CHEBI:57476"/>
        <dbReference type="ChEBI" id="CHEBI:57590"/>
        <dbReference type="ChEBI" id="CHEBI:456216"/>
        <dbReference type="EC" id="2.7.1.39"/>
    </reaction>
</comment>
<keyword evidence="10 13" id="KW-0067">ATP-binding</keyword>
<keyword evidence="6 13" id="KW-0808">Transferase</keyword>
<dbReference type="Gene3D" id="3.30.70.890">
    <property type="entry name" value="GHMP kinase, C-terminal domain"/>
    <property type="match status" value="1"/>
</dbReference>
<evidence type="ECO:0000256" key="5">
    <source>
        <dbReference type="ARBA" id="ARBA00022605"/>
    </source>
</evidence>
<name>A0A4R2B587_9BACI</name>
<dbReference type="PIRSF" id="PIRSF000676">
    <property type="entry name" value="Homoser_kin"/>
    <property type="match status" value="1"/>
</dbReference>
<comment type="caution">
    <text evidence="16">The sequence shown here is derived from an EMBL/GenBank/DDBJ whole genome shotgun (WGS) entry which is preliminary data.</text>
</comment>
<keyword evidence="7 13" id="KW-0791">Threonine biosynthesis</keyword>
<keyword evidence="5 13" id="KW-0028">Amino-acid biosynthesis</keyword>
<feature type="binding site" evidence="13">
    <location>
        <begin position="90"/>
        <end position="100"/>
    </location>
    <ligand>
        <name>ATP</name>
        <dbReference type="ChEBI" id="CHEBI:30616"/>
    </ligand>
</feature>
<keyword evidence="9 13" id="KW-0418">Kinase</keyword>
<dbReference type="InterPro" id="IPR006204">
    <property type="entry name" value="GHMP_kinase_N_dom"/>
</dbReference>